<dbReference type="Proteomes" id="UP000076154">
    <property type="component" value="Unassembled WGS sequence"/>
</dbReference>
<dbReference type="InParanoid" id="A0A369KCZ5"/>
<dbReference type="Pfam" id="PF09995">
    <property type="entry name" value="MPAB_Lcp_cat"/>
    <property type="match status" value="1"/>
</dbReference>
<dbReference type="EMBL" id="LUEZ02000010">
    <property type="protein sequence ID" value="RDB28806.1"/>
    <property type="molecule type" value="Genomic_DNA"/>
</dbReference>
<dbReference type="PANTHER" id="PTHR36124">
    <property type="match status" value="1"/>
</dbReference>
<evidence type="ECO:0000313" key="3">
    <source>
        <dbReference type="EMBL" id="RDB28806.1"/>
    </source>
</evidence>
<keyword evidence="4" id="KW-1185">Reference proteome</keyword>
<name>A0A369KCZ5_HYPMA</name>
<accession>A0A369KCZ5</accession>
<dbReference type="STRING" id="39966.A0A369KCZ5"/>
<dbReference type="InterPro" id="IPR046366">
    <property type="entry name" value="MPAB"/>
</dbReference>
<feature type="domain" description="ER-bound oxygenase mpaB/mpaB'/Rubber oxygenase catalytic" evidence="2">
    <location>
        <begin position="94"/>
        <end position="270"/>
    </location>
</feature>
<evidence type="ECO:0000313" key="4">
    <source>
        <dbReference type="Proteomes" id="UP000076154"/>
    </source>
</evidence>
<organism evidence="3 4">
    <name type="scientific">Hypsizygus marmoreus</name>
    <name type="common">White beech mushroom</name>
    <name type="synonym">Agaricus marmoreus</name>
    <dbReference type="NCBI Taxonomy" id="39966"/>
    <lineage>
        <taxon>Eukaryota</taxon>
        <taxon>Fungi</taxon>
        <taxon>Dikarya</taxon>
        <taxon>Basidiomycota</taxon>
        <taxon>Agaricomycotina</taxon>
        <taxon>Agaricomycetes</taxon>
        <taxon>Agaricomycetidae</taxon>
        <taxon>Agaricales</taxon>
        <taxon>Tricholomatineae</taxon>
        <taxon>Lyophyllaceae</taxon>
        <taxon>Hypsizygus</taxon>
    </lineage>
</organism>
<feature type="chain" id="PRO_5016621115" evidence="1">
    <location>
        <begin position="26"/>
        <end position="405"/>
    </location>
</feature>
<keyword evidence="1" id="KW-0732">Signal</keyword>
<evidence type="ECO:0000259" key="2">
    <source>
        <dbReference type="Pfam" id="PF09995"/>
    </source>
</evidence>
<gene>
    <name evidence="3" type="primary">mpaB_0</name>
    <name evidence="3" type="ORF">Hypma_014806</name>
</gene>
<dbReference type="InterPro" id="IPR018713">
    <property type="entry name" value="MPAB/Lcp_cat_dom"/>
</dbReference>
<comment type="caution">
    <text evidence="3">The sequence shown here is derived from an EMBL/GenBank/DDBJ whole genome shotgun (WGS) entry which is preliminary data.</text>
</comment>
<protein>
    <submittedName>
        <fullName evidence="3">Mycophenolic acid synthesis protein B</fullName>
    </submittedName>
</protein>
<feature type="signal peptide" evidence="1">
    <location>
        <begin position="1"/>
        <end position="25"/>
    </location>
</feature>
<sequence>MLRLLCCFASYLLVVRILRYRRVNAIRLKFSHDELANMTPWTAQQVVHESFLYDTPTLMLLGTQIALFKVYGISSVASLLLRTGEMTSHTTINKRLADTAILIATSVTNPLLGPGSGIEQPPASCDPRSALAIARINFLHRKYPISNDDFLYNLALFMIEPIRWTARFDWRPHSPLEVEAIFLLWTEVGRRMGIENIWSTYEEMREWTERYETENMVPSDASAQLAWTTIEHFLDRVPNWVPGFRSLIFQLLLTVLDDRTRNAMRLPDPSPIMASFIYSMFKIRAFVVRHLCLPRSKPALWVTLDSDFQVSDGVPRMRAVYRRRSGPWYFPEPKGMALKIQTLFIRLGIIDAEKAPGKRWRSGGYRLEEVGPIKFEKEGHDIVMREAEKIQGSTITGPWGPVQTS</sequence>
<dbReference type="OrthoDB" id="545169at2759"/>
<dbReference type="GO" id="GO:0016491">
    <property type="term" value="F:oxidoreductase activity"/>
    <property type="evidence" value="ECO:0007669"/>
    <property type="project" value="InterPro"/>
</dbReference>
<proteinExistence type="predicted"/>
<dbReference type="AlphaFoldDB" id="A0A369KCZ5"/>
<evidence type="ECO:0000256" key="1">
    <source>
        <dbReference type="SAM" id="SignalP"/>
    </source>
</evidence>
<dbReference type="PANTHER" id="PTHR36124:SF1">
    <property type="entry name" value="ER-BOUND OXYGENASE MPAB_MPAB'_RUBBER OXYGENASE CATALYTIC DOMAIN-CONTAINING PROTEIN"/>
    <property type="match status" value="1"/>
</dbReference>
<reference evidence="3" key="1">
    <citation type="submission" date="2018-04" db="EMBL/GenBank/DDBJ databases">
        <title>Whole genome sequencing of Hypsizygus marmoreus.</title>
        <authorList>
            <person name="Choi I.-G."/>
            <person name="Min B."/>
            <person name="Kim J.-G."/>
            <person name="Kim S."/>
            <person name="Oh Y.-L."/>
            <person name="Kong W.-S."/>
            <person name="Park H."/>
            <person name="Jeong J."/>
            <person name="Song E.-S."/>
        </authorList>
    </citation>
    <scope>NUCLEOTIDE SEQUENCE [LARGE SCALE GENOMIC DNA]</scope>
    <source>
        <strain evidence="3">51987-8</strain>
    </source>
</reference>